<dbReference type="VEuPathDB" id="ToxoDB:BESB_072100"/>
<sequence>MPVFSDPQTSISPAPSAASAPSTASSGPAVSPAVESFPSALSSVVSPSAASDPHSAAPGRTEQTSKESLHSFFAYRPSLLASSLAIAPSPSASLPHPASVLSSPLASPLSVSATRTVSPLASSLAAASPLSPSSPFSSPAFAAQQDCWQCRFLGVSLFSGVCAAALVRAVKSPPASGDRRFFSVAAAVFAFLGSPSVPAALKPALPAGSLGPTFAAPAAAARAPFLAGKAFAEPPAGGSLAAGSSLSSSSMGSSGFSSASLAASLAAPPTAAPPGSLQPQVGAACDVCDAVQGILREMDEKFSSMTESILNRLDDMSGKIDGLEQQLQAALISEEADYAAAIEARDPRTGTGQ</sequence>
<gene>
    <name evidence="3" type="ORF">BESB_072100</name>
</gene>
<keyword evidence="3" id="KW-0346">Stress response</keyword>
<dbReference type="EMBL" id="NWUJ01000007">
    <property type="protein sequence ID" value="PFH34058.1"/>
    <property type="molecule type" value="Genomic_DNA"/>
</dbReference>
<feature type="compositionally biased region" description="Low complexity" evidence="2">
    <location>
        <begin position="12"/>
        <end position="34"/>
    </location>
</feature>
<accession>A0A2A9M6F5</accession>
<dbReference type="Gene3D" id="1.20.5.430">
    <property type="match status" value="1"/>
</dbReference>
<keyword evidence="4" id="KW-1185">Reference proteome</keyword>
<comment type="caution">
    <text evidence="3">The sequence shown here is derived from an EMBL/GenBank/DDBJ whole genome shotgun (WGS) entry which is preliminary data.</text>
</comment>
<evidence type="ECO:0000256" key="2">
    <source>
        <dbReference type="SAM" id="MobiDB-lite"/>
    </source>
</evidence>
<feature type="region of interest" description="Disordered" evidence="2">
    <location>
        <begin position="1"/>
        <end position="34"/>
    </location>
</feature>
<dbReference type="Proteomes" id="UP000224006">
    <property type="component" value="Unassembled WGS sequence"/>
</dbReference>
<feature type="compositionally biased region" description="Low complexity" evidence="2">
    <location>
        <begin position="44"/>
        <end position="58"/>
    </location>
</feature>
<dbReference type="GeneID" id="40312136"/>
<comment type="similarity">
    <text evidence="1">Belongs to the HSBP1 family.</text>
</comment>
<evidence type="ECO:0000256" key="1">
    <source>
        <dbReference type="ARBA" id="ARBA00006349"/>
    </source>
</evidence>
<evidence type="ECO:0000313" key="3">
    <source>
        <dbReference type="EMBL" id="PFH34058.1"/>
    </source>
</evidence>
<dbReference type="OrthoDB" id="4159489at2759"/>
<reference evidence="3 4" key="1">
    <citation type="submission" date="2017-09" db="EMBL/GenBank/DDBJ databases">
        <title>Genome sequencing of Besnoitia besnoiti strain Bb-Ger1.</title>
        <authorList>
            <person name="Schares G."/>
            <person name="Venepally P."/>
            <person name="Lorenzi H.A."/>
        </authorList>
    </citation>
    <scope>NUCLEOTIDE SEQUENCE [LARGE SCALE GENOMIC DNA]</scope>
    <source>
        <strain evidence="3 4">Bb-Ger1</strain>
    </source>
</reference>
<name>A0A2A9M6F5_BESBE</name>
<evidence type="ECO:0000313" key="4">
    <source>
        <dbReference type="Proteomes" id="UP000224006"/>
    </source>
</evidence>
<protein>
    <submittedName>
        <fullName evidence="3">Heat shock factor binding protein 1 protein</fullName>
    </submittedName>
</protein>
<dbReference type="RefSeq" id="XP_029218067.1">
    <property type="nucleotide sequence ID" value="XM_029365583.1"/>
</dbReference>
<dbReference type="InterPro" id="IPR009643">
    <property type="entry name" value="HS1-bd"/>
</dbReference>
<dbReference type="AlphaFoldDB" id="A0A2A9M6F5"/>
<dbReference type="GO" id="GO:0003714">
    <property type="term" value="F:transcription corepressor activity"/>
    <property type="evidence" value="ECO:0007669"/>
    <property type="project" value="InterPro"/>
</dbReference>
<dbReference type="Pfam" id="PF06825">
    <property type="entry name" value="HSBP1"/>
    <property type="match status" value="1"/>
</dbReference>
<feature type="compositionally biased region" description="Polar residues" evidence="2">
    <location>
        <begin position="1"/>
        <end position="11"/>
    </location>
</feature>
<feature type="region of interest" description="Disordered" evidence="2">
    <location>
        <begin position="44"/>
        <end position="63"/>
    </location>
</feature>
<organism evidence="3 4">
    <name type="scientific">Besnoitia besnoiti</name>
    <name type="common">Apicomplexan protozoan</name>
    <dbReference type="NCBI Taxonomy" id="94643"/>
    <lineage>
        <taxon>Eukaryota</taxon>
        <taxon>Sar</taxon>
        <taxon>Alveolata</taxon>
        <taxon>Apicomplexa</taxon>
        <taxon>Conoidasida</taxon>
        <taxon>Coccidia</taxon>
        <taxon>Eucoccidiorida</taxon>
        <taxon>Eimeriorina</taxon>
        <taxon>Sarcocystidae</taxon>
        <taxon>Besnoitia</taxon>
    </lineage>
</organism>
<proteinExistence type="inferred from homology"/>
<dbReference type="KEGG" id="bbes:BESB_072100"/>